<sequence length="66" mass="7253">ILIDRMLEPDILRRLTIIEVQKSIWIQASDSFSLPKMSKAGNNSLQDPNIISSSSSGSLGTFFGVE</sequence>
<reference evidence="1" key="1">
    <citation type="submission" date="2020-07" db="EMBL/GenBank/DDBJ databases">
        <title>Multicomponent nature underlies the extraordinary mechanical properties of spider dragline silk.</title>
        <authorList>
            <person name="Kono N."/>
            <person name="Nakamura H."/>
            <person name="Mori M."/>
            <person name="Yoshida Y."/>
            <person name="Ohtoshi R."/>
            <person name="Malay A.D."/>
            <person name="Moran D.A.P."/>
            <person name="Tomita M."/>
            <person name="Numata K."/>
            <person name="Arakawa K."/>
        </authorList>
    </citation>
    <scope>NUCLEOTIDE SEQUENCE</scope>
</reference>
<organism evidence="1 2">
    <name type="scientific">Trichonephila clavata</name>
    <name type="common">Joro spider</name>
    <name type="synonym">Nephila clavata</name>
    <dbReference type="NCBI Taxonomy" id="2740835"/>
    <lineage>
        <taxon>Eukaryota</taxon>
        <taxon>Metazoa</taxon>
        <taxon>Ecdysozoa</taxon>
        <taxon>Arthropoda</taxon>
        <taxon>Chelicerata</taxon>
        <taxon>Arachnida</taxon>
        <taxon>Araneae</taxon>
        <taxon>Araneomorphae</taxon>
        <taxon>Entelegynae</taxon>
        <taxon>Araneoidea</taxon>
        <taxon>Nephilidae</taxon>
        <taxon>Trichonephila</taxon>
    </lineage>
</organism>
<evidence type="ECO:0000313" key="1">
    <source>
        <dbReference type="EMBL" id="GFQ79902.1"/>
    </source>
</evidence>
<comment type="caution">
    <text evidence="1">The sequence shown here is derived from an EMBL/GenBank/DDBJ whole genome shotgun (WGS) entry which is preliminary data.</text>
</comment>
<keyword evidence="2" id="KW-1185">Reference proteome</keyword>
<name>A0A8X6FHN1_TRICU</name>
<dbReference type="EMBL" id="BMAO01022152">
    <property type="protein sequence ID" value="GFQ79902.1"/>
    <property type="molecule type" value="Genomic_DNA"/>
</dbReference>
<dbReference type="Proteomes" id="UP000887116">
    <property type="component" value="Unassembled WGS sequence"/>
</dbReference>
<protein>
    <submittedName>
        <fullName evidence="1">Uncharacterized protein</fullName>
    </submittedName>
</protein>
<proteinExistence type="predicted"/>
<evidence type="ECO:0000313" key="2">
    <source>
        <dbReference type="Proteomes" id="UP000887116"/>
    </source>
</evidence>
<gene>
    <name evidence="1" type="ORF">TNCT_394581</name>
</gene>
<accession>A0A8X6FHN1</accession>
<dbReference type="AlphaFoldDB" id="A0A8X6FHN1"/>
<feature type="non-terminal residue" evidence="1">
    <location>
        <position position="1"/>
    </location>
</feature>